<comment type="caution">
    <text evidence="1">The sequence shown here is derived from an EMBL/GenBank/DDBJ whole genome shotgun (WGS) entry which is preliminary data.</text>
</comment>
<organism evidence="1 2">
    <name type="scientific">Paenibacillus solisilvae</name>
    <dbReference type="NCBI Taxonomy" id="2486751"/>
    <lineage>
        <taxon>Bacteria</taxon>
        <taxon>Bacillati</taxon>
        <taxon>Bacillota</taxon>
        <taxon>Bacilli</taxon>
        <taxon>Bacillales</taxon>
        <taxon>Paenibacillaceae</taxon>
        <taxon>Paenibacillus</taxon>
    </lineage>
</organism>
<gene>
    <name evidence="1" type="ORF">ACFPYJ_02245</name>
</gene>
<dbReference type="Proteomes" id="UP001596047">
    <property type="component" value="Unassembled WGS sequence"/>
</dbReference>
<protein>
    <submittedName>
        <fullName evidence="1">Uncharacterized protein</fullName>
    </submittedName>
</protein>
<name>A0ABW0VPY6_9BACL</name>
<keyword evidence="2" id="KW-1185">Reference proteome</keyword>
<proteinExistence type="predicted"/>
<evidence type="ECO:0000313" key="2">
    <source>
        <dbReference type="Proteomes" id="UP001596047"/>
    </source>
</evidence>
<reference evidence="2" key="1">
    <citation type="journal article" date="2019" name="Int. J. Syst. Evol. Microbiol.">
        <title>The Global Catalogue of Microorganisms (GCM) 10K type strain sequencing project: providing services to taxonomists for standard genome sequencing and annotation.</title>
        <authorList>
            <consortium name="The Broad Institute Genomics Platform"/>
            <consortium name="The Broad Institute Genome Sequencing Center for Infectious Disease"/>
            <person name="Wu L."/>
            <person name="Ma J."/>
        </authorList>
    </citation>
    <scope>NUCLEOTIDE SEQUENCE [LARGE SCALE GENOMIC DNA]</scope>
    <source>
        <strain evidence="2">CGMCC 1.3240</strain>
    </source>
</reference>
<sequence>MANQNKEAAAGTTAFNGEFDLDVIDLDCPAFFQIYYLAALVVVIKEEAAARATASKNYDVYGPTLYRSDN</sequence>
<evidence type="ECO:0000313" key="1">
    <source>
        <dbReference type="EMBL" id="MFC5647955.1"/>
    </source>
</evidence>
<dbReference type="RefSeq" id="WP_379186422.1">
    <property type="nucleotide sequence ID" value="NZ_JBHSOW010000010.1"/>
</dbReference>
<dbReference type="EMBL" id="JBHSOW010000010">
    <property type="protein sequence ID" value="MFC5647955.1"/>
    <property type="molecule type" value="Genomic_DNA"/>
</dbReference>
<accession>A0ABW0VPY6</accession>